<dbReference type="InterPro" id="IPR019844">
    <property type="entry name" value="CSD_CS"/>
</dbReference>
<gene>
    <name evidence="3" type="ORF">GCM10009550_17300</name>
</gene>
<reference evidence="3 4" key="1">
    <citation type="journal article" date="2019" name="Int. J. Syst. Evol. Microbiol.">
        <title>The Global Catalogue of Microorganisms (GCM) 10K type strain sequencing project: providing services to taxonomists for standard genome sequencing and annotation.</title>
        <authorList>
            <consortium name="The Broad Institute Genomics Platform"/>
            <consortium name="The Broad Institute Genome Sequencing Center for Infectious Disease"/>
            <person name="Wu L."/>
            <person name="Ma J."/>
        </authorList>
    </citation>
    <scope>NUCLEOTIDE SEQUENCE [LARGE SCALE GENOMIC DNA]</scope>
    <source>
        <strain evidence="3 4">JCM 10696</strain>
    </source>
</reference>
<dbReference type="PRINTS" id="PR00050">
    <property type="entry name" value="COLDSHOCK"/>
</dbReference>
<comment type="caution">
    <text evidence="3">The sequence shown here is derived from an EMBL/GenBank/DDBJ whole genome shotgun (WGS) entry which is preliminary data.</text>
</comment>
<dbReference type="RefSeq" id="WP_344238613.1">
    <property type="nucleotide sequence ID" value="NZ_BAAAHH010000005.1"/>
</dbReference>
<dbReference type="InterPro" id="IPR012340">
    <property type="entry name" value="NA-bd_OB-fold"/>
</dbReference>
<accession>A0ABN1QN18</accession>
<evidence type="ECO:0000256" key="1">
    <source>
        <dbReference type="RuleBase" id="RU000408"/>
    </source>
</evidence>
<sequence>MPSGKVKWYDTDKGFGFLTRDDGGEVFVHSSALPGGTKALKQGQRVEFGVVEGRRGQQALSVKIIDTPPSVEKTIAKAKRKRPDDMVLITEDLIKLLDHVSETYRRGKHPSGAEARKIATVLRAVADDIDA</sequence>
<dbReference type="EMBL" id="BAAAHH010000005">
    <property type="protein sequence ID" value="GAA0944392.1"/>
    <property type="molecule type" value="Genomic_DNA"/>
</dbReference>
<dbReference type="SUPFAM" id="SSF50249">
    <property type="entry name" value="Nucleic acid-binding proteins"/>
    <property type="match status" value="1"/>
</dbReference>
<evidence type="ECO:0000313" key="3">
    <source>
        <dbReference type="EMBL" id="GAA0944392.1"/>
    </source>
</evidence>
<evidence type="ECO:0000259" key="2">
    <source>
        <dbReference type="PROSITE" id="PS51857"/>
    </source>
</evidence>
<organism evidence="3 4">
    <name type="scientific">Actinocorallia libanotica</name>
    <dbReference type="NCBI Taxonomy" id="46162"/>
    <lineage>
        <taxon>Bacteria</taxon>
        <taxon>Bacillati</taxon>
        <taxon>Actinomycetota</taxon>
        <taxon>Actinomycetes</taxon>
        <taxon>Streptosporangiales</taxon>
        <taxon>Thermomonosporaceae</taxon>
        <taxon>Actinocorallia</taxon>
    </lineage>
</organism>
<dbReference type="InterPro" id="IPR002059">
    <property type="entry name" value="CSP_DNA-bd"/>
</dbReference>
<dbReference type="Proteomes" id="UP001500665">
    <property type="component" value="Unassembled WGS sequence"/>
</dbReference>
<keyword evidence="4" id="KW-1185">Reference proteome</keyword>
<feature type="domain" description="CSD" evidence="2">
    <location>
        <begin position="1"/>
        <end position="64"/>
    </location>
</feature>
<dbReference type="CDD" id="cd04458">
    <property type="entry name" value="CSP_CDS"/>
    <property type="match status" value="1"/>
</dbReference>
<dbReference type="InterPro" id="IPR011129">
    <property type="entry name" value="CSD"/>
</dbReference>
<dbReference type="Pfam" id="PF00313">
    <property type="entry name" value="CSD"/>
    <property type="match status" value="1"/>
</dbReference>
<evidence type="ECO:0000313" key="4">
    <source>
        <dbReference type="Proteomes" id="UP001500665"/>
    </source>
</evidence>
<dbReference type="Gene3D" id="2.40.50.140">
    <property type="entry name" value="Nucleic acid-binding proteins"/>
    <property type="match status" value="1"/>
</dbReference>
<proteinExistence type="predicted"/>
<dbReference type="PANTHER" id="PTHR11544">
    <property type="entry name" value="COLD SHOCK DOMAIN CONTAINING PROTEINS"/>
    <property type="match status" value="1"/>
</dbReference>
<protein>
    <submittedName>
        <fullName evidence="3">Cold-shock protein</fullName>
    </submittedName>
</protein>
<dbReference type="PROSITE" id="PS00352">
    <property type="entry name" value="CSD_1"/>
    <property type="match status" value="1"/>
</dbReference>
<name>A0ABN1QN18_9ACTN</name>
<dbReference type="PROSITE" id="PS51857">
    <property type="entry name" value="CSD_2"/>
    <property type="match status" value="1"/>
</dbReference>
<dbReference type="InterPro" id="IPR050181">
    <property type="entry name" value="Cold_shock_domain"/>
</dbReference>
<dbReference type="SMART" id="SM00357">
    <property type="entry name" value="CSP"/>
    <property type="match status" value="1"/>
</dbReference>
<comment type="subcellular location">
    <subcellularLocation>
        <location evidence="1">Cytoplasm</location>
    </subcellularLocation>
</comment>